<dbReference type="InterPro" id="IPR011335">
    <property type="entry name" value="Restrct_endonuc-II-like"/>
</dbReference>
<organism evidence="2 3">
    <name type="scientific">Pseudonocardia zijingensis</name>
    <dbReference type="NCBI Taxonomy" id="153376"/>
    <lineage>
        <taxon>Bacteria</taxon>
        <taxon>Bacillati</taxon>
        <taxon>Actinomycetota</taxon>
        <taxon>Actinomycetes</taxon>
        <taxon>Pseudonocardiales</taxon>
        <taxon>Pseudonocardiaceae</taxon>
        <taxon>Pseudonocardia</taxon>
    </lineage>
</organism>
<sequence length="284" mass="30982">MSINVREPFRGTEAVAVGLVTPKVLRGPRFHRLFTGIYVHAEVPITFEVRSRGAYLLLDGRGALGGFSAAELLGASCEPVGAPAEVVTPRSLATRRGLVVRHDELAADEVAEAHGCAVTGPARTAYDLARRLPLVEAVVALDALAYAKRFAPADVLVLARRHLGSRGSARLPEVVALSTRLAESPMESRIRMALHVAGLPPPVLQHPVGPYRLDMAYPELMVAVEYDGREHLDPDRALRDLHRATYLGRRGWTVLRFRAAVVLGRPWRIAADVRDALRRAARPT</sequence>
<dbReference type="EMBL" id="BAAAHP010000165">
    <property type="protein sequence ID" value="GAA0896106.1"/>
    <property type="molecule type" value="Genomic_DNA"/>
</dbReference>
<accession>A0ABN1N7P4</accession>
<evidence type="ECO:0000313" key="3">
    <source>
        <dbReference type="Proteomes" id="UP001499967"/>
    </source>
</evidence>
<dbReference type="RefSeq" id="WP_343944401.1">
    <property type="nucleotide sequence ID" value="NZ_BAAAHP010000165.1"/>
</dbReference>
<dbReference type="SUPFAM" id="SSF52980">
    <property type="entry name" value="Restriction endonuclease-like"/>
    <property type="match status" value="1"/>
</dbReference>
<keyword evidence="3" id="KW-1185">Reference proteome</keyword>
<dbReference type="Proteomes" id="UP001499967">
    <property type="component" value="Unassembled WGS sequence"/>
</dbReference>
<gene>
    <name evidence="2" type="ORF">GCM10009559_53970</name>
</gene>
<protein>
    <recommendedName>
        <fullName evidence="1">DUF559 domain-containing protein</fullName>
    </recommendedName>
</protein>
<proteinExistence type="predicted"/>
<comment type="caution">
    <text evidence="2">The sequence shown here is derived from an EMBL/GenBank/DDBJ whole genome shotgun (WGS) entry which is preliminary data.</text>
</comment>
<feature type="domain" description="DUF559" evidence="1">
    <location>
        <begin position="205"/>
        <end position="274"/>
    </location>
</feature>
<name>A0ABN1N7P4_9PSEU</name>
<reference evidence="2 3" key="1">
    <citation type="journal article" date="2019" name="Int. J. Syst. Evol. Microbiol.">
        <title>The Global Catalogue of Microorganisms (GCM) 10K type strain sequencing project: providing services to taxonomists for standard genome sequencing and annotation.</title>
        <authorList>
            <consortium name="The Broad Institute Genomics Platform"/>
            <consortium name="The Broad Institute Genome Sequencing Center for Infectious Disease"/>
            <person name="Wu L."/>
            <person name="Ma J."/>
        </authorList>
    </citation>
    <scope>NUCLEOTIDE SEQUENCE [LARGE SCALE GENOMIC DNA]</scope>
    <source>
        <strain evidence="2 3">JCM 11117</strain>
    </source>
</reference>
<dbReference type="InterPro" id="IPR007569">
    <property type="entry name" value="DUF559"/>
</dbReference>
<evidence type="ECO:0000259" key="1">
    <source>
        <dbReference type="Pfam" id="PF04480"/>
    </source>
</evidence>
<evidence type="ECO:0000313" key="2">
    <source>
        <dbReference type="EMBL" id="GAA0896106.1"/>
    </source>
</evidence>
<dbReference type="Gene3D" id="3.40.960.10">
    <property type="entry name" value="VSR Endonuclease"/>
    <property type="match status" value="1"/>
</dbReference>
<dbReference type="Pfam" id="PF04480">
    <property type="entry name" value="DUF559"/>
    <property type="match status" value="1"/>
</dbReference>